<dbReference type="Proteomes" id="UP000007882">
    <property type="component" value="Chromosome"/>
</dbReference>
<dbReference type="Pfam" id="PF13563">
    <property type="entry name" value="2_5_RNA_ligase2"/>
    <property type="match status" value="1"/>
</dbReference>
<dbReference type="HOGENOM" id="CLU_094015_2_0_11"/>
<dbReference type="InterPro" id="IPR009097">
    <property type="entry name" value="Cyclic_Pdiesterase"/>
</dbReference>
<proteinExistence type="predicted"/>
<sequence length="161" mass="17279">MQTVELLLDPELDRAVRGLWDELHAAGLRSLATHTHPTNRPHVTLATTDAVDGAPELGLPVPVRIGPAFVLGRAAVLAVESAELRAVQARVWAALGEPTAMYAPQNWVPHVSLALKMPADQHERALALLARRPRLGGACVAARSYDSESRRVRLLGGDALV</sequence>
<name>I0H8C2_ACTM4</name>
<dbReference type="KEGG" id="ams:AMIS_40390"/>
<evidence type="ECO:0000313" key="1">
    <source>
        <dbReference type="EMBL" id="BAL89259.1"/>
    </source>
</evidence>
<dbReference type="eggNOG" id="COG1514">
    <property type="taxonomic scope" value="Bacteria"/>
</dbReference>
<dbReference type="OrthoDB" id="3397424at2"/>
<dbReference type="PATRIC" id="fig|512565.3.peg.4025"/>
<organism evidence="1 2">
    <name type="scientific">Actinoplanes missouriensis (strain ATCC 14538 / DSM 43046 / CBS 188.64 / JCM 3121 / NBRC 102363 / NCIMB 12654 / NRRL B-3342 / UNCC 431)</name>
    <dbReference type="NCBI Taxonomy" id="512565"/>
    <lineage>
        <taxon>Bacteria</taxon>
        <taxon>Bacillati</taxon>
        <taxon>Actinomycetota</taxon>
        <taxon>Actinomycetes</taxon>
        <taxon>Micromonosporales</taxon>
        <taxon>Micromonosporaceae</taxon>
        <taxon>Actinoplanes</taxon>
    </lineage>
</organism>
<dbReference type="STRING" id="512565.AMIS_40390"/>
<accession>I0H8C2</accession>
<dbReference type="EMBL" id="AP012319">
    <property type="protein sequence ID" value="BAL89259.1"/>
    <property type="molecule type" value="Genomic_DNA"/>
</dbReference>
<gene>
    <name evidence="1" type="ordered locus">AMIS_40390</name>
</gene>
<dbReference type="RefSeq" id="WP_014444153.1">
    <property type="nucleotide sequence ID" value="NC_017093.1"/>
</dbReference>
<dbReference type="AlphaFoldDB" id="I0H8C2"/>
<dbReference type="SUPFAM" id="SSF55144">
    <property type="entry name" value="LigT-like"/>
    <property type="match status" value="1"/>
</dbReference>
<reference evidence="1 2" key="1">
    <citation type="submission" date="2012-02" db="EMBL/GenBank/DDBJ databases">
        <title>Complete genome sequence of Actinoplanes missouriensis 431 (= NBRC 102363).</title>
        <authorList>
            <person name="Ohnishi Y."/>
            <person name="Ishikawa J."/>
            <person name="Sekine M."/>
            <person name="Hosoyama A."/>
            <person name="Harada T."/>
            <person name="Narita H."/>
            <person name="Hata T."/>
            <person name="Konno Y."/>
            <person name="Tutikane K."/>
            <person name="Fujita N."/>
            <person name="Horinouchi S."/>
            <person name="Hayakawa M."/>
        </authorList>
    </citation>
    <scope>NUCLEOTIDE SEQUENCE [LARGE SCALE GENOMIC DNA]</scope>
    <source>
        <strain evidence="2">ATCC 14538 / DSM 43046 / CBS 188.64 / JCM 3121 / NBRC 102363 / NCIMB 12654 / NRRL B-3342 / UNCC 431</strain>
    </source>
</reference>
<keyword evidence="2" id="KW-1185">Reference proteome</keyword>
<evidence type="ECO:0008006" key="3">
    <source>
        <dbReference type="Google" id="ProtNLM"/>
    </source>
</evidence>
<evidence type="ECO:0000313" key="2">
    <source>
        <dbReference type="Proteomes" id="UP000007882"/>
    </source>
</evidence>
<protein>
    <recommendedName>
        <fullName evidence="3">2'-5' RNA ligase</fullName>
    </recommendedName>
</protein>